<evidence type="ECO:0000313" key="1">
    <source>
        <dbReference type="EMBL" id="TLV11633.1"/>
    </source>
</evidence>
<gene>
    <name evidence="1" type="ORF">FE839_18835</name>
</gene>
<dbReference type="Proteomes" id="UP000307430">
    <property type="component" value="Unassembled WGS sequence"/>
</dbReference>
<proteinExistence type="predicted"/>
<name>A0A5R9LDX3_9ENTR</name>
<comment type="caution">
    <text evidence="1">The sequence shown here is derived from an EMBL/GenBank/DDBJ whole genome shotgun (WGS) entry which is preliminary data.</text>
</comment>
<dbReference type="EMBL" id="VCHQ01000026">
    <property type="protein sequence ID" value="TLV11633.1"/>
    <property type="molecule type" value="Genomic_DNA"/>
</dbReference>
<keyword evidence="2" id="KW-1185">Reference proteome</keyword>
<evidence type="ECO:0000313" key="2">
    <source>
        <dbReference type="Proteomes" id="UP000307430"/>
    </source>
</evidence>
<protein>
    <submittedName>
        <fullName evidence="1">Type III secretion system protein</fullName>
    </submittedName>
</protein>
<reference evidence="1 2" key="1">
    <citation type="submission" date="2019-05" db="EMBL/GenBank/DDBJ databases">
        <title>Genome sequence of Klebsiella sp strain TOUT106.</title>
        <authorList>
            <person name="Rahi P."/>
            <person name="Chaudhari D."/>
        </authorList>
    </citation>
    <scope>NUCLEOTIDE SEQUENCE [LARGE SCALE GENOMIC DNA]</scope>
    <source>
        <strain evidence="1 2">TOUT106</strain>
    </source>
</reference>
<dbReference type="RefSeq" id="WP_138362300.1">
    <property type="nucleotide sequence ID" value="NZ_JBCIVH010000027.1"/>
</dbReference>
<accession>A0A5R9LDX3</accession>
<dbReference type="AlphaFoldDB" id="A0A5R9LDX3"/>
<dbReference type="NCBIfam" id="NF041550">
    <property type="entry name" value="CesT_sub"/>
    <property type="match status" value="1"/>
</dbReference>
<organism evidence="1 2">
    <name type="scientific">Klebsiella indica</name>
    <dbReference type="NCBI Taxonomy" id="2582917"/>
    <lineage>
        <taxon>Bacteria</taxon>
        <taxon>Pseudomonadati</taxon>
        <taxon>Pseudomonadota</taxon>
        <taxon>Gammaproteobacteria</taxon>
        <taxon>Enterobacterales</taxon>
        <taxon>Enterobacteriaceae</taxon>
        <taxon>Klebsiella/Raoultella group</taxon>
        <taxon>Klebsiella</taxon>
    </lineage>
</organism>
<sequence>MRSTELQTWVARWLDNSAEDLQLLVDGGALSLQRRGGQFFALASLTLAVVPDEQLLGRALQLSAPALRHFGRDTGALLLEGDTLRLALRLHQEDVDAICDQLTSLLNQRDVWQSLLQQPIKKAGAQSAMPLHSLAFLPGGNHG</sequence>